<dbReference type="EMBL" id="VJMH01005408">
    <property type="protein sequence ID" value="KAF0696345.1"/>
    <property type="molecule type" value="Genomic_DNA"/>
</dbReference>
<evidence type="ECO:0000313" key="3">
    <source>
        <dbReference type="EMBL" id="VFT89751.1"/>
    </source>
</evidence>
<proteinExistence type="predicted"/>
<reference evidence="3 4" key="1">
    <citation type="submission" date="2019-03" db="EMBL/GenBank/DDBJ databases">
        <authorList>
            <person name="Gaulin E."/>
            <person name="Dumas B."/>
        </authorList>
    </citation>
    <scope>NUCLEOTIDE SEQUENCE [LARGE SCALE GENOMIC DNA]</scope>
    <source>
        <strain evidence="3">CBS 568.67</strain>
    </source>
</reference>
<protein>
    <submittedName>
        <fullName evidence="3">Aste57867_12904 protein</fullName>
    </submittedName>
</protein>
<sequence length="319" mass="35093">MQVFAAVDGSGDELVELTVGREQYVLKTRPTSSDLPCLTCPPSTTTCACRAVLCEDIVIGTIDPSGATPRRDQLTTLLLAHMRACISAIPQWSDVLHALDVLDSRAHIRLVRTMTHQHLAIDVVRAADTTHLCLGWDGRIEDFQIEGTQGPAVTVEMDTSDVHALEDVFEVLAVRRARRQAFVDALKAHLFLVEVDTLHYASVVCAVTHTSTDQRESWIDVAELSFSAAWGIPSMGVRACSSRDDAVSPLVDVRLVDPTGRHDVLDLSDADVAALDPRLVEATPSFAAWVVRVLRQRTHDRSPTTNARRRPHDDDHTIE</sequence>
<dbReference type="EMBL" id="CAADRA010005429">
    <property type="protein sequence ID" value="VFT89751.1"/>
    <property type="molecule type" value="Genomic_DNA"/>
</dbReference>
<name>A0A485KXL6_9STRA</name>
<dbReference type="OrthoDB" id="79137at2759"/>
<reference evidence="2" key="2">
    <citation type="submission" date="2019-06" db="EMBL/GenBank/DDBJ databases">
        <title>Genomics analysis of Aphanomyces spp. identifies a new class of oomycete effector associated with host adaptation.</title>
        <authorList>
            <person name="Gaulin E."/>
        </authorList>
    </citation>
    <scope>NUCLEOTIDE SEQUENCE</scope>
    <source>
        <strain evidence="2">CBS 578.67</strain>
    </source>
</reference>
<organism evidence="3 4">
    <name type="scientific">Aphanomyces stellatus</name>
    <dbReference type="NCBI Taxonomy" id="120398"/>
    <lineage>
        <taxon>Eukaryota</taxon>
        <taxon>Sar</taxon>
        <taxon>Stramenopiles</taxon>
        <taxon>Oomycota</taxon>
        <taxon>Saprolegniomycetes</taxon>
        <taxon>Saprolegniales</taxon>
        <taxon>Verrucalvaceae</taxon>
        <taxon>Aphanomyces</taxon>
    </lineage>
</organism>
<feature type="region of interest" description="Disordered" evidence="1">
    <location>
        <begin position="300"/>
        <end position="319"/>
    </location>
</feature>
<dbReference type="AlphaFoldDB" id="A0A485KXL6"/>
<evidence type="ECO:0000256" key="1">
    <source>
        <dbReference type="SAM" id="MobiDB-lite"/>
    </source>
</evidence>
<dbReference type="Proteomes" id="UP000332933">
    <property type="component" value="Unassembled WGS sequence"/>
</dbReference>
<evidence type="ECO:0000313" key="4">
    <source>
        <dbReference type="Proteomes" id="UP000332933"/>
    </source>
</evidence>
<keyword evidence="4" id="KW-1185">Reference proteome</keyword>
<evidence type="ECO:0000313" key="2">
    <source>
        <dbReference type="EMBL" id="KAF0696345.1"/>
    </source>
</evidence>
<accession>A0A485KXL6</accession>
<gene>
    <name evidence="3" type="primary">Aste57867_12904</name>
    <name evidence="2" type="ORF">As57867_012856</name>
    <name evidence="3" type="ORF">ASTE57867_12904</name>
</gene>